<evidence type="ECO:0008006" key="4">
    <source>
        <dbReference type="Google" id="ProtNLM"/>
    </source>
</evidence>
<organism evidence="2 3">
    <name type="scientific">Paeniglutamicibacter psychrophenolicus</name>
    <dbReference type="NCBI Taxonomy" id="257454"/>
    <lineage>
        <taxon>Bacteria</taxon>
        <taxon>Bacillati</taxon>
        <taxon>Actinomycetota</taxon>
        <taxon>Actinomycetes</taxon>
        <taxon>Micrococcales</taxon>
        <taxon>Micrococcaceae</taxon>
        <taxon>Paeniglutamicibacter</taxon>
    </lineage>
</organism>
<reference evidence="2 3" key="1">
    <citation type="submission" date="2021-03" db="EMBL/GenBank/DDBJ databases">
        <title>Sequencing the genomes of 1000 actinobacteria strains.</title>
        <authorList>
            <person name="Klenk H.-P."/>
        </authorList>
    </citation>
    <scope>NUCLEOTIDE SEQUENCE [LARGE SCALE GENOMIC DNA]</scope>
    <source>
        <strain evidence="2 3">DSM 15454</strain>
    </source>
</reference>
<evidence type="ECO:0000313" key="2">
    <source>
        <dbReference type="EMBL" id="MBP2376073.1"/>
    </source>
</evidence>
<comment type="caution">
    <text evidence="2">The sequence shown here is derived from an EMBL/GenBank/DDBJ whole genome shotgun (WGS) entry which is preliminary data.</text>
</comment>
<feature type="region of interest" description="Disordered" evidence="1">
    <location>
        <begin position="77"/>
        <end position="99"/>
    </location>
</feature>
<dbReference type="RefSeq" id="WP_209910552.1">
    <property type="nucleotide sequence ID" value="NZ_BAAAMI010000023.1"/>
</dbReference>
<keyword evidence="3" id="KW-1185">Reference proteome</keyword>
<protein>
    <recommendedName>
        <fullName evidence="4">Group II intron maturase-specific domain-containing protein</fullName>
    </recommendedName>
</protein>
<dbReference type="EMBL" id="JAGIOE010000001">
    <property type="protein sequence ID" value="MBP2376073.1"/>
    <property type="molecule type" value="Genomic_DNA"/>
</dbReference>
<name>A0ABS4WJC7_9MICC</name>
<gene>
    <name evidence="2" type="ORF">JOF46_003985</name>
</gene>
<dbReference type="Proteomes" id="UP000766570">
    <property type="component" value="Unassembled WGS sequence"/>
</dbReference>
<evidence type="ECO:0000256" key="1">
    <source>
        <dbReference type="SAM" id="MobiDB-lite"/>
    </source>
</evidence>
<proteinExistence type="predicted"/>
<evidence type="ECO:0000313" key="3">
    <source>
        <dbReference type="Proteomes" id="UP000766570"/>
    </source>
</evidence>
<sequence>MDTGAELHRRLNGWCKEHRYGVRSRKQWKNMAYGAAHDMHQELLDLGFAPLSDSHLRRIATNAEQWWWKQNSRSAYGRARARHSKGNPLKPTALDDGIE</sequence>
<accession>A0ABS4WJC7</accession>